<name>A0A8X6JXH2_NEPPI</name>
<protein>
    <submittedName>
        <fullName evidence="1">Uncharacterized protein</fullName>
    </submittedName>
</protein>
<comment type="caution">
    <text evidence="1">The sequence shown here is derived from an EMBL/GenBank/DDBJ whole genome shotgun (WGS) entry which is preliminary data.</text>
</comment>
<evidence type="ECO:0000313" key="1">
    <source>
        <dbReference type="EMBL" id="GFS65893.1"/>
    </source>
</evidence>
<proteinExistence type="predicted"/>
<dbReference type="AlphaFoldDB" id="A0A8X6JXH2"/>
<keyword evidence="2" id="KW-1185">Reference proteome</keyword>
<dbReference type="EMBL" id="BMAW01094522">
    <property type="protein sequence ID" value="GFS65893.1"/>
    <property type="molecule type" value="Genomic_DNA"/>
</dbReference>
<accession>A0A8X6JXH2</accession>
<sequence length="94" mass="10476">MRATPSMLGRLHARSLYTPSRTAPVHHCTKFCISSQRHDHVELRNASSKTIEELSQRTHDPSVRELEPLTTDCYDSEINFSACTCGSIGLLSTS</sequence>
<reference evidence="1" key="1">
    <citation type="submission" date="2020-08" db="EMBL/GenBank/DDBJ databases">
        <title>Multicomponent nature underlies the extraordinary mechanical properties of spider dragline silk.</title>
        <authorList>
            <person name="Kono N."/>
            <person name="Nakamura H."/>
            <person name="Mori M."/>
            <person name="Yoshida Y."/>
            <person name="Ohtoshi R."/>
            <person name="Malay A.D."/>
            <person name="Moran D.A.P."/>
            <person name="Tomita M."/>
            <person name="Numata K."/>
            <person name="Arakawa K."/>
        </authorList>
    </citation>
    <scope>NUCLEOTIDE SEQUENCE</scope>
</reference>
<organism evidence="1 2">
    <name type="scientific">Nephila pilipes</name>
    <name type="common">Giant wood spider</name>
    <name type="synonym">Nephila maculata</name>
    <dbReference type="NCBI Taxonomy" id="299642"/>
    <lineage>
        <taxon>Eukaryota</taxon>
        <taxon>Metazoa</taxon>
        <taxon>Ecdysozoa</taxon>
        <taxon>Arthropoda</taxon>
        <taxon>Chelicerata</taxon>
        <taxon>Arachnida</taxon>
        <taxon>Araneae</taxon>
        <taxon>Araneomorphae</taxon>
        <taxon>Entelegynae</taxon>
        <taxon>Araneoidea</taxon>
        <taxon>Nephilidae</taxon>
        <taxon>Nephila</taxon>
    </lineage>
</organism>
<gene>
    <name evidence="1" type="ORF">NPIL_378191</name>
</gene>
<dbReference type="Proteomes" id="UP000887013">
    <property type="component" value="Unassembled WGS sequence"/>
</dbReference>
<evidence type="ECO:0000313" key="2">
    <source>
        <dbReference type="Proteomes" id="UP000887013"/>
    </source>
</evidence>